<reference evidence="1 2" key="1">
    <citation type="submission" date="2016-10" db="EMBL/GenBank/DDBJ databases">
        <title>Paenibacillus species isolates.</title>
        <authorList>
            <person name="Beno S.M."/>
        </authorList>
    </citation>
    <scope>NUCLEOTIDE SEQUENCE [LARGE SCALE GENOMIC DNA]</scope>
    <source>
        <strain evidence="1 2">FSL H7-0604</strain>
    </source>
</reference>
<proteinExistence type="predicted"/>
<evidence type="ECO:0000313" key="1">
    <source>
        <dbReference type="EMBL" id="OMD32209.1"/>
    </source>
</evidence>
<dbReference type="AlphaFoldDB" id="A0A1R0XBA4"/>
<dbReference type="RefSeq" id="WP_036681165.1">
    <property type="nucleotide sequence ID" value="NZ_MKQP01000018.1"/>
</dbReference>
<gene>
    <name evidence="1" type="ORF">BJP51_16660</name>
</gene>
<organism evidence="1 2">
    <name type="scientific">Paenibacillus odorifer</name>
    <dbReference type="NCBI Taxonomy" id="189426"/>
    <lineage>
        <taxon>Bacteria</taxon>
        <taxon>Bacillati</taxon>
        <taxon>Bacillota</taxon>
        <taxon>Bacilli</taxon>
        <taxon>Bacillales</taxon>
        <taxon>Paenibacillaceae</taxon>
        <taxon>Paenibacillus</taxon>
    </lineage>
</organism>
<evidence type="ECO:0000313" key="2">
    <source>
        <dbReference type="Proteomes" id="UP000187465"/>
    </source>
</evidence>
<comment type="caution">
    <text evidence="1">The sequence shown here is derived from an EMBL/GenBank/DDBJ whole genome shotgun (WGS) entry which is preliminary data.</text>
</comment>
<sequence length="71" mass="8212">MDKNDALHLIKQAFEKNLKDGLLNLQVKWLIDQAETLQIIANRWIEIESNGTKEEADDFYTFVQDTLSSNS</sequence>
<dbReference type="Proteomes" id="UP000187465">
    <property type="component" value="Unassembled WGS sequence"/>
</dbReference>
<accession>A0A1R0XBA4</accession>
<name>A0A1R0XBA4_9BACL</name>
<protein>
    <submittedName>
        <fullName evidence="1">Uncharacterized protein</fullName>
    </submittedName>
</protein>
<dbReference type="EMBL" id="MKQP01000018">
    <property type="protein sequence ID" value="OMD32209.1"/>
    <property type="molecule type" value="Genomic_DNA"/>
</dbReference>